<dbReference type="GO" id="GO:0006886">
    <property type="term" value="P:intracellular protein transport"/>
    <property type="evidence" value="ECO:0007669"/>
    <property type="project" value="TreeGrafter"/>
</dbReference>
<keyword evidence="7 12" id="KW-0653">Protein transport</keyword>
<dbReference type="GO" id="GO:0006891">
    <property type="term" value="P:intra-Golgi vesicle-mediated transport"/>
    <property type="evidence" value="ECO:0007669"/>
    <property type="project" value="TreeGrafter"/>
</dbReference>
<dbReference type="InterPro" id="IPR039652">
    <property type="entry name" value="Coatomer_zeta"/>
</dbReference>
<comment type="subcellular location">
    <subcellularLocation>
        <location evidence="12">Cytoplasm</location>
    </subcellularLocation>
    <subcellularLocation>
        <location evidence="1 12">Golgi apparatus membrane</location>
        <topology evidence="1 12">Peripheral membrane protein</topology>
        <orientation evidence="1 12">Cytoplasmic side</orientation>
    </subcellularLocation>
    <subcellularLocation>
        <location evidence="12">Cytoplasmic vesicle</location>
        <location evidence="12">COPI-coated vesicle membrane</location>
        <topology evidence="12">Peripheral membrane protein</topology>
        <orientation evidence="12">Cytoplasmic side</orientation>
    </subcellularLocation>
</comment>
<keyword evidence="4 12" id="KW-0813">Transport</keyword>
<dbReference type="InterPro" id="IPR011012">
    <property type="entry name" value="Longin-like_dom_sf"/>
</dbReference>
<evidence type="ECO:0000256" key="6">
    <source>
        <dbReference type="ARBA" id="ARBA00022892"/>
    </source>
</evidence>
<keyword evidence="5 12" id="KW-0963">Cytoplasm</keyword>
<keyword evidence="6 12" id="KW-0931">ER-Golgi transport</keyword>
<evidence type="ECO:0000256" key="9">
    <source>
        <dbReference type="ARBA" id="ARBA00023136"/>
    </source>
</evidence>
<evidence type="ECO:0000256" key="7">
    <source>
        <dbReference type="ARBA" id="ARBA00022927"/>
    </source>
</evidence>
<proteinExistence type="inferred from homology"/>
<dbReference type="FunFam" id="3.30.450.60:FF:000013">
    <property type="entry name" value="Coatomer subunit zeta"/>
    <property type="match status" value="1"/>
</dbReference>
<evidence type="ECO:0000256" key="10">
    <source>
        <dbReference type="ARBA" id="ARBA00023329"/>
    </source>
</evidence>
<accession>A0A1I8G0W4</accession>
<dbReference type="Pfam" id="PF01217">
    <property type="entry name" value="Clat_adaptor_s"/>
    <property type="match status" value="1"/>
</dbReference>
<evidence type="ECO:0000256" key="3">
    <source>
        <dbReference type="ARBA" id="ARBA00011775"/>
    </source>
</evidence>
<dbReference type="Gene3D" id="3.30.450.60">
    <property type="match status" value="1"/>
</dbReference>
<dbReference type="PANTHER" id="PTHR11043">
    <property type="entry name" value="ZETA-COAT PROTEIN"/>
    <property type="match status" value="1"/>
</dbReference>
<keyword evidence="8 12" id="KW-0333">Golgi apparatus</keyword>
<evidence type="ECO:0000256" key="1">
    <source>
        <dbReference type="ARBA" id="ARBA00004255"/>
    </source>
</evidence>
<evidence type="ECO:0000256" key="4">
    <source>
        <dbReference type="ARBA" id="ARBA00022448"/>
    </source>
</evidence>
<dbReference type="GO" id="GO:0006890">
    <property type="term" value="P:retrograde vesicle-mediated transport, Golgi to endoplasmic reticulum"/>
    <property type="evidence" value="ECO:0007669"/>
    <property type="project" value="UniProtKB-UniRule"/>
</dbReference>
<dbReference type="AlphaFoldDB" id="A0A1I8G0W4"/>
<comment type="similarity">
    <text evidence="2 12">Belongs to the adaptor complexes small subunit family.</text>
</comment>
<keyword evidence="14" id="KW-1185">Reference proteome</keyword>
<dbReference type="WBParaSite" id="maker-uti_cns_0000411-snap-gene-0.2-mRNA-1">
    <property type="protein sequence ID" value="maker-uti_cns_0000411-snap-gene-0.2-mRNA-1"/>
    <property type="gene ID" value="maker-uti_cns_0000411-snap-gene-0.2"/>
</dbReference>
<reference evidence="15" key="1">
    <citation type="submission" date="2016-11" db="UniProtKB">
        <authorList>
            <consortium name="WormBaseParasite"/>
        </authorList>
    </citation>
    <scope>IDENTIFICATION</scope>
</reference>
<dbReference type="SUPFAM" id="SSF64356">
    <property type="entry name" value="SNARE-like"/>
    <property type="match status" value="1"/>
</dbReference>
<feature type="domain" description="AP complex mu/sigma subunit" evidence="13">
    <location>
        <begin position="40"/>
        <end position="185"/>
    </location>
</feature>
<evidence type="ECO:0000256" key="2">
    <source>
        <dbReference type="ARBA" id="ARBA00006972"/>
    </source>
</evidence>
<keyword evidence="10 12" id="KW-0968">Cytoplasmic vesicle</keyword>
<dbReference type="Proteomes" id="UP000095280">
    <property type="component" value="Unplaced"/>
</dbReference>
<name>A0A1I8G0W4_9PLAT</name>
<evidence type="ECO:0000259" key="13">
    <source>
        <dbReference type="Pfam" id="PF01217"/>
    </source>
</evidence>
<dbReference type="CDD" id="cd14829">
    <property type="entry name" value="Zeta-COP"/>
    <property type="match status" value="1"/>
</dbReference>
<sequence>MAEQSQLGRFRSLIRAACPAALHGAGVAGTDQFLDISLHTVRAILILDNDGRRIVAKYYTGAGSSTVTVGLASAKDQRLFERRLLAKTAKNPSTDVLMFEGLTCLFRSNVDLLFCVLGDSNENELILNTVLCTLFDAVSIILRKNVEKRALLDYLDVMFLVVDELCDNGIVLETDAHHLVARVGTRVIDESSPMEGSVTQVLQQATQQFKWALLK</sequence>
<comment type="subunit">
    <text evidence="3 12">Oligomeric complex that consists of at least the alpha, beta, beta', gamma, delta, epsilon and zeta subunits.</text>
</comment>
<evidence type="ECO:0000313" key="15">
    <source>
        <dbReference type="WBParaSite" id="maker-uti_cns_0000411-snap-gene-0.2-mRNA-1"/>
    </source>
</evidence>
<dbReference type="GO" id="GO:0000139">
    <property type="term" value="C:Golgi membrane"/>
    <property type="evidence" value="ECO:0007669"/>
    <property type="project" value="UniProtKB-SubCell"/>
</dbReference>
<dbReference type="GO" id="GO:0030126">
    <property type="term" value="C:COPI vesicle coat"/>
    <property type="evidence" value="ECO:0007669"/>
    <property type="project" value="UniProtKB-UniRule"/>
</dbReference>
<evidence type="ECO:0000256" key="12">
    <source>
        <dbReference type="RuleBase" id="RU366053"/>
    </source>
</evidence>
<dbReference type="InterPro" id="IPR022775">
    <property type="entry name" value="AP_mu_sigma_su"/>
</dbReference>
<evidence type="ECO:0000256" key="8">
    <source>
        <dbReference type="ARBA" id="ARBA00023034"/>
    </source>
</evidence>
<evidence type="ECO:0000256" key="5">
    <source>
        <dbReference type="ARBA" id="ARBA00022490"/>
    </source>
</evidence>
<evidence type="ECO:0000313" key="14">
    <source>
        <dbReference type="Proteomes" id="UP000095280"/>
    </source>
</evidence>
<organism evidence="14 15">
    <name type="scientific">Macrostomum lignano</name>
    <dbReference type="NCBI Taxonomy" id="282301"/>
    <lineage>
        <taxon>Eukaryota</taxon>
        <taxon>Metazoa</taxon>
        <taxon>Spiralia</taxon>
        <taxon>Lophotrochozoa</taxon>
        <taxon>Platyhelminthes</taxon>
        <taxon>Rhabditophora</taxon>
        <taxon>Macrostomorpha</taxon>
        <taxon>Macrostomida</taxon>
        <taxon>Macrostomidae</taxon>
        <taxon>Macrostomum</taxon>
    </lineage>
</organism>
<comment type="function">
    <text evidence="11">The coatomer is a cytosolic protein complex that binds to dilysine motifs and reversibly associates with Golgi non-clathrin-coated vesicles, which further mediate biosynthetic protein transport from the ER, via the Golgi up to the trans Golgi network. Coatomer complex is required for budding from Golgi membranes, and is essential for the retrograde Golgi-to-ER transport of dilysine-tagged proteins. The zeta subunit may be involved in regulating the coat assembly and, hence, the rate of biosynthetic protein transport due to its association-dissociation properties with the coatomer complex.</text>
</comment>
<keyword evidence="9 12" id="KW-0472">Membrane</keyword>
<protein>
    <recommendedName>
        <fullName evidence="12">Coatomer subunit zeta</fullName>
    </recommendedName>
</protein>
<dbReference type="PANTHER" id="PTHR11043:SF0">
    <property type="entry name" value="COATOMER SUBUNIT ZETA"/>
    <property type="match status" value="1"/>
</dbReference>
<evidence type="ECO:0000256" key="11">
    <source>
        <dbReference type="ARBA" id="ARBA00045555"/>
    </source>
</evidence>